<dbReference type="AlphaFoldDB" id="A0A8J5YK17"/>
<dbReference type="PANTHER" id="PTHR33565">
    <property type="entry name" value="DORMANCY-ASSOCIATED PROTEIN 1"/>
    <property type="match status" value="1"/>
</dbReference>
<name>A0A8J5YK17_9ROSI</name>
<dbReference type="Proteomes" id="UP000701853">
    <property type="component" value="Chromosome 6"/>
</dbReference>
<evidence type="ECO:0000313" key="3">
    <source>
        <dbReference type="EMBL" id="KAG8490841.1"/>
    </source>
</evidence>
<dbReference type="EMBL" id="JAHUZN010000006">
    <property type="protein sequence ID" value="KAG8490841.1"/>
    <property type="molecule type" value="Genomic_DNA"/>
</dbReference>
<gene>
    <name evidence="3" type="ORF">CXB51_014045</name>
</gene>
<proteinExistence type="inferred from homology"/>
<dbReference type="PANTHER" id="PTHR33565:SF2">
    <property type="entry name" value="DORMANCY-ASSOCIATED PROTEIN 1"/>
    <property type="match status" value="1"/>
</dbReference>
<dbReference type="Pfam" id="PF05564">
    <property type="entry name" value="Auxin_repressed"/>
    <property type="match status" value="1"/>
</dbReference>
<protein>
    <submittedName>
        <fullName evidence="3">Uncharacterized protein</fullName>
    </submittedName>
</protein>
<feature type="compositionally biased region" description="Low complexity" evidence="2">
    <location>
        <begin position="40"/>
        <end position="59"/>
    </location>
</feature>
<comment type="caution">
    <text evidence="3">The sequence shown here is derived from an EMBL/GenBank/DDBJ whole genome shotgun (WGS) entry which is preliminary data.</text>
</comment>
<reference evidence="3 4" key="1">
    <citation type="journal article" date="2021" name="bioRxiv">
        <title>The Gossypium anomalum genome as a resource for cotton improvement and evolutionary analysis of hybrid incompatibility.</title>
        <authorList>
            <person name="Grover C.E."/>
            <person name="Yuan D."/>
            <person name="Arick M.A."/>
            <person name="Miller E.R."/>
            <person name="Hu G."/>
            <person name="Peterson D.G."/>
            <person name="Wendel J.F."/>
            <person name="Udall J.A."/>
        </authorList>
    </citation>
    <scope>NUCLEOTIDE SEQUENCE [LARGE SCALE GENOMIC DNA]</scope>
    <source>
        <strain evidence="3">JFW-Udall</strain>
        <tissue evidence="3">Leaf</tissue>
    </source>
</reference>
<comment type="similarity">
    <text evidence="1">Belongs to the DRM1/ARP family.</text>
</comment>
<evidence type="ECO:0000256" key="1">
    <source>
        <dbReference type="ARBA" id="ARBA00010502"/>
    </source>
</evidence>
<dbReference type="InterPro" id="IPR008406">
    <property type="entry name" value="DRM/ARP"/>
</dbReference>
<sequence>MVLLEKLWDDVVAGPQPERGLGRLRKITTTSPLSTKDEASSMAMPTSPTTPGTPSTPVSARRDNVWRSVFNPGSNLATKGIGAEVFDKPQPNSPTVYDCNQTEAQRQIMQENLTLCLVAAWKEQYAALQRGDPEQASPLIGRWLTAAEGSKTTSRRLLLLKEQDLHSKRQRWVVGDLMSFKIPAVSGGS</sequence>
<accession>A0A8J5YK17</accession>
<evidence type="ECO:0000313" key="4">
    <source>
        <dbReference type="Proteomes" id="UP000701853"/>
    </source>
</evidence>
<keyword evidence="4" id="KW-1185">Reference proteome</keyword>
<feature type="region of interest" description="Disordered" evidence="2">
    <location>
        <begin position="16"/>
        <end position="59"/>
    </location>
</feature>
<organism evidence="3 4">
    <name type="scientific">Gossypium anomalum</name>
    <dbReference type="NCBI Taxonomy" id="47600"/>
    <lineage>
        <taxon>Eukaryota</taxon>
        <taxon>Viridiplantae</taxon>
        <taxon>Streptophyta</taxon>
        <taxon>Embryophyta</taxon>
        <taxon>Tracheophyta</taxon>
        <taxon>Spermatophyta</taxon>
        <taxon>Magnoliopsida</taxon>
        <taxon>eudicotyledons</taxon>
        <taxon>Gunneridae</taxon>
        <taxon>Pentapetalae</taxon>
        <taxon>rosids</taxon>
        <taxon>malvids</taxon>
        <taxon>Malvales</taxon>
        <taxon>Malvaceae</taxon>
        <taxon>Malvoideae</taxon>
        <taxon>Gossypium</taxon>
    </lineage>
</organism>
<evidence type="ECO:0000256" key="2">
    <source>
        <dbReference type="SAM" id="MobiDB-lite"/>
    </source>
</evidence>
<dbReference type="OrthoDB" id="1902663at2759"/>